<reference evidence="2" key="1">
    <citation type="journal article" date="2022" name="bioRxiv">
        <title>Sequencing and chromosome-scale assembly of the giantPleurodeles waltlgenome.</title>
        <authorList>
            <person name="Brown T."/>
            <person name="Elewa A."/>
            <person name="Iarovenko S."/>
            <person name="Subramanian E."/>
            <person name="Araus A.J."/>
            <person name="Petzold A."/>
            <person name="Susuki M."/>
            <person name="Suzuki K.-i.T."/>
            <person name="Hayashi T."/>
            <person name="Toyoda A."/>
            <person name="Oliveira C."/>
            <person name="Osipova E."/>
            <person name="Leigh N.D."/>
            <person name="Simon A."/>
            <person name="Yun M.H."/>
        </authorList>
    </citation>
    <scope>NUCLEOTIDE SEQUENCE</scope>
    <source>
        <strain evidence="2">20211129_DDA</strain>
        <tissue evidence="2">Liver</tissue>
    </source>
</reference>
<dbReference type="EMBL" id="JANPWB010000003">
    <property type="protein sequence ID" value="KAJ1197236.1"/>
    <property type="molecule type" value="Genomic_DNA"/>
</dbReference>
<dbReference type="Proteomes" id="UP001066276">
    <property type="component" value="Chromosome 2_1"/>
</dbReference>
<organism evidence="2 3">
    <name type="scientific">Pleurodeles waltl</name>
    <name type="common">Iberian ribbed newt</name>
    <dbReference type="NCBI Taxonomy" id="8319"/>
    <lineage>
        <taxon>Eukaryota</taxon>
        <taxon>Metazoa</taxon>
        <taxon>Chordata</taxon>
        <taxon>Craniata</taxon>
        <taxon>Vertebrata</taxon>
        <taxon>Euteleostomi</taxon>
        <taxon>Amphibia</taxon>
        <taxon>Batrachia</taxon>
        <taxon>Caudata</taxon>
        <taxon>Salamandroidea</taxon>
        <taxon>Salamandridae</taxon>
        <taxon>Pleurodelinae</taxon>
        <taxon>Pleurodeles</taxon>
    </lineage>
</organism>
<comment type="caution">
    <text evidence="2">The sequence shown here is derived from an EMBL/GenBank/DDBJ whole genome shotgun (WGS) entry which is preliminary data.</text>
</comment>
<evidence type="ECO:0000313" key="2">
    <source>
        <dbReference type="EMBL" id="KAJ1197236.1"/>
    </source>
</evidence>
<keyword evidence="3" id="KW-1185">Reference proteome</keyword>
<sequence length="75" mass="7872">MLCPGRPDTGDAQGAGGVPLKRMDPTPDSQRIRREIPPHCVCSVVMSKAGPATAGDSIRLCPGAMNSAELPEFPR</sequence>
<name>A0AAV7V8N5_PLEWA</name>
<feature type="compositionally biased region" description="Basic and acidic residues" evidence="1">
    <location>
        <begin position="21"/>
        <end position="34"/>
    </location>
</feature>
<dbReference type="AlphaFoldDB" id="A0AAV7V8N5"/>
<protein>
    <submittedName>
        <fullName evidence="2">Uncharacterized protein</fullName>
    </submittedName>
</protein>
<gene>
    <name evidence="2" type="ORF">NDU88_001098</name>
</gene>
<feature type="region of interest" description="Disordered" evidence="1">
    <location>
        <begin position="1"/>
        <end position="34"/>
    </location>
</feature>
<evidence type="ECO:0000313" key="3">
    <source>
        <dbReference type="Proteomes" id="UP001066276"/>
    </source>
</evidence>
<evidence type="ECO:0000256" key="1">
    <source>
        <dbReference type="SAM" id="MobiDB-lite"/>
    </source>
</evidence>
<accession>A0AAV7V8N5</accession>
<proteinExistence type="predicted"/>